<dbReference type="PANTHER" id="PTHR31549:SF262">
    <property type="match status" value="1"/>
</dbReference>
<keyword evidence="1" id="KW-1133">Transmembrane helix</keyword>
<dbReference type="AlphaFoldDB" id="A0A8R7VDX4"/>
<evidence type="ECO:0000313" key="2">
    <source>
        <dbReference type="EnsemblPlants" id="TuG1812G0700005718.01.T01"/>
    </source>
</evidence>
<reference evidence="2" key="2">
    <citation type="submission" date="2018-03" db="EMBL/GenBank/DDBJ databases">
        <title>The Triticum urartu genome reveals the dynamic nature of wheat genome evolution.</title>
        <authorList>
            <person name="Ling H."/>
            <person name="Ma B."/>
            <person name="Shi X."/>
            <person name="Liu H."/>
            <person name="Dong L."/>
            <person name="Sun H."/>
            <person name="Cao Y."/>
            <person name="Gao Q."/>
            <person name="Zheng S."/>
            <person name="Li Y."/>
            <person name="Yu Y."/>
            <person name="Du H."/>
            <person name="Qi M."/>
            <person name="Li Y."/>
            <person name="Yu H."/>
            <person name="Cui Y."/>
            <person name="Wang N."/>
            <person name="Chen C."/>
            <person name="Wu H."/>
            <person name="Zhao Y."/>
            <person name="Zhang J."/>
            <person name="Li Y."/>
            <person name="Zhou W."/>
            <person name="Zhang B."/>
            <person name="Hu W."/>
            <person name="Eijk M."/>
            <person name="Tang J."/>
            <person name="Witsenboer H."/>
            <person name="Zhao S."/>
            <person name="Li Z."/>
            <person name="Zhang A."/>
            <person name="Wang D."/>
            <person name="Liang C."/>
        </authorList>
    </citation>
    <scope>NUCLEOTIDE SEQUENCE [LARGE SCALE GENOMIC DNA]</scope>
    <source>
        <strain evidence="2">cv. G1812</strain>
    </source>
</reference>
<reference evidence="2" key="3">
    <citation type="submission" date="2022-06" db="UniProtKB">
        <authorList>
            <consortium name="EnsemblPlants"/>
        </authorList>
    </citation>
    <scope>IDENTIFICATION</scope>
</reference>
<dbReference type="Proteomes" id="UP000015106">
    <property type="component" value="Chromosome 7"/>
</dbReference>
<proteinExistence type="predicted"/>
<dbReference type="InterPro" id="IPR004158">
    <property type="entry name" value="DUF247_pln"/>
</dbReference>
<reference evidence="3" key="1">
    <citation type="journal article" date="2013" name="Nature">
        <title>Draft genome of the wheat A-genome progenitor Triticum urartu.</title>
        <authorList>
            <person name="Ling H.Q."/>
            <person name="Zhao S."/>
            <person name="Liu D."/>
            <person name="Wang J."/>
            <person name="Sun H."/>
            <person name="Zhang C."/>
            <person name="Fan H."/>
            <person name="Li D."/>
            <person name="Dong L."/>
            <person name="Tao Y."/>
            <person name="Gao C."/>
            <person name="Wu H."/>
            <person name="Li Y."/>
            <person name="Cui Y."/>
            <person name="Guo X."/>
            <person name="Zheng S."/>
            <person name="Wang B."/>
            <person name="Yu K."/>
            <person name="Liang Q."/>
            <person name="Yang W."/>
            <person name="Lou X."/>
            <person name="Chen J."/>
            <person name="Feng M."/>
            <person name="Jian J."/>
            <person name="Zhang X."/>
            <person name="Luo G."/>
            <person name="Jiang Y."/>
            <person name="Liu J."/>
            <person name="Wang Z."/>
            <person name="Sha Y."/>
            <person name="Zhang B."/>
            <person name="Wu H."/>
            <person name="Tang D."/>
            <person name="Shen Q."/>
            <person name="Xue P."/>
            <person name="Zou S."/>
            <person name="Wang X."/>
            <person name="Liu X."/>
            <person name="Wang F."/>
            <person name="Yang Y."/>
            <person name="An X."/>
            <person name="Dong Z."/>
            <person name="Zhang K."/>
            <person name="Zhang X."/>
            <person name="Luo M.C."/>
            <person name="Dvorak J."/>
            <person name="Tong Y."/>
            <person name="Wang J."/>
            <person name="Yang H."/>
            <person name="Li Z."/>
            <person name="Wang D."/>
            <person name="Zhang A."/>
            <person name="Wang J."/>
        </authorList>
    </citation>
    <scope>NUCLEOTIDE SEQUENCE</scope>
    <source>
        <strain evidence="3">cv. G1812</strain>
    </source>
</reference>
<keyword evidence="3" id="KW-1185">Reference proteome</keyword>
<keyword evidence="1" id="KW-0472">Membrane</keyword>
<name>A0A8R7VDX4_TRIUA</name>
<protein>
    <submittedName>
        <fullName evidence="2">Uncharacterized protein</fullName>
    </submittedName>
</protein>
<dbReference type="Pfam" id="PF03140">
    <property type="entry name" value="DUF247"/>
    <property type="match status" value="1"/>
</dbReference>
<dbReference type="EnsemblPlants" id="TuG1812G0700005718.01.T01">
    <property type="protein sequence ID" value="TuG1812G0700005718.01.T01"/>
    <property type="gene ID" value="TuG1812G0700005718.01"/>
</dbReference>
<feature type="transmembrane region" description="Helical" evidence="1">
    <location>
        <begin position="273"/>
        <end position="292"/>
    </location>
</feature>
<dbReference type="PANTHER" id="PTHR31549">
    <property type="entry name" value="PROTEIN, PUTATIVE (DUF247)-RELATED-RELATED"/>
    <property type="match status" value="1"/>
</dbReference>
<keyword evidence="1" id="KW-0812">Transmembrane</keyword>
<evidence type="ECO:0000313" key="3">
    <source>
        <dbReference type="Proteomes" id="UP000015106"/>
    </source>
</evidence>
<organism evidence="2 3">
    <name type="scientific">Triticum urartu</name>
    <name type="common">Red wild einkorn</name>
    <name type="synonym">Crithodium urartu</name>
    <dbReference type="NCBI Taxonomy" id="4572"/>
    <lineage>
        <taxon>Eukaryota</taxon>
        <taxon>Viridiplantae</taxon>
        <taxon>Streptophyta</taxon>
        <taxon>Embryophyta</taxon>
        <taxon>Tracheophyta</taxon>
        <taxon>Spermatophyta</taxon>
        <taxon>Magnoliopsida</taxon>
        <taxon>Liliopsida</taxon>
        <taxon>Poales</taxon>
        <taxon>Poaceae</taxon>
        <taxon>BOP clade</taxon>
        <taxon>Pooideae</taxon>
        <taxon>Triticodae</taxon>
        <taxon>Triticeae</taxon>
        <taxon>Triticinae</taxon>
        <taxon>Triticum</taxon>
    </lineage>
</organism>
<dbReference type="Gramene" id="TuG1812G0700005718.01.T01">
    <property type="protein sequence ID" value="TuG1812G0700005718.01.T01"/>
    <property type="gene ID" value="TuG1812G0700005718.01"/>
</dbReference>
<evidence type="ECO:0000256" key="1">
    <source>
        <dbReference type="SAM" id="Phobius"/>
    </source>
</evidence>
<accession>A0A8R7VDX4</accession>
<sequence length="299" mass="34242">MMFLDGCYLLHYMGMDTDCALLVNRTILSTGPCMQRDIFLLENQLPWLVLEALMGFMKEPPVYDFVTRMAESFNITPDSSTRVSLGGLKQYRPSHLLVLLRYLVGGMPGEDLAEYCYTTSSAIELQEIGIKLTTSNKKWFVADMSVHRGHLFGQLSLTPLVINDYTASWLVNMAAYEACVSATYRSDGFAISSYISLLAMLMDKEEDVHELRLKHLVHSFLSNHELFVFFKGLSRNLRRGNRYFDTMEKIEMFKRGRPVRIAMHRFVYKNFKTIVAVLSIAGVLTGIFRTLMSLKQHQP</sequence>